<accession>A0A7C4MPE3</accession>
<dbReference type="Gene3D" id="1.10.3210.10">
    <property type="entry name" value="Hypothetical protein af1432"/>
    <property type="match status" value="1"/>
</dbReference>
<name>A0A7C4MPE3_9BACT</name>
<evidence type="ECO:0000313" key="1">
    <source>
        <dbReference type="EMBL" id="HGU31866.1"/>
    </source>
</evidence>
<reference evidence="1" key="1">
    <citation type="journal article" date="2020" name="mSystems">
        <title>Genome- and Community-Level Interaction Insights into Carbon Utilization and Element Cycling Functions of Hydrothermarchaeota in Hydrothermal Sediment.</title>
        <authorList>
            <person name="Zhou Z."/>
            <person name="Liu Y."/>
            <person name="Xu W."/>
            <person name="Pan J."/>
            <person name="Luo Z.H."/>
            <person name="Li M."/>
        </authorList>
    </citation>
    <scope>NUCLEOTIDE SEQUENCE [LARGE SCALE GENOMIC DNA]</scope>
    <source>
        <strain evidence="1">SpSt-477</strain>
    </source>
</reference>
<gene>
    <name evidence="1" type="ORF">ENS29_03305</name>
</gene>
<dbReference type="AlphaFoldDB" id="A0A7C4MPE3"/>
<evidence type="ECO:0008006" key="2">
    <source>
        <dbReference type="Google" id="ProtNLM"/>
    </source>
</evidence>
<comment type="caution">
    <text evidence="1">The sequence shown here is derived from an EMBL/GenBank/DDBJ whole genome shotgun (WGS) entry which is preliminary data.</text>
</comment>
<dbReference type="EMBL" id="DSUH01000071">
    <property type="protein sequence ID" value="HGU31866.1"/>
    <property type="molecule type" value="Genomic_DNA"/>
</dbReference>
<protein>
    <recommendedName>
        <fullName evidence="2">HD domain-containing protein</fullName>
    </recommendedName>
</protein>
<organism evidence="1">
    <name type="scientific">Desulfatirhabdium butyrativorans</name>
    <dbReference type="NCBI Taxonomy" id="340467"/>
    <lineage>
        <taxon>Bacteria</taxon>
        <taxon>Pseudomonadati</taxon>
        <taxon>Thermodesulfobacteriota</taxon>
        <taxon>Desulfobacteria</taxon>
        <taxon>Desulfobacterales</taxon>
        <taxon>Desulfatirhabdiaceae</taxon>
        <taxon>Desulfatirhabdium</taxon>
    </lineage>
</organism>
<sequence length="250" mass="28573">MSSSIYRDIQKRARQIVAGSPIPSFYRVHPGEWDHSRKFLNNDPAVRLVLDFVARQLDNDFGHGFMHAMKVAVDAGTLAIIESGNHAIHPSEITTILRNAQIAGLLHDIKRKERHHAIAGSQYAEQVMQAFGFMPEAIETVSRAIRNHEAFQEPAIIDTVEGRLVSDCLYDADKFRWGPDNFEDTLWDMLVHLDPPFSEFLQRYPSGMEFLARIKTTFRTETGRRFGPEFIDIGLAIGEVIFQMLEREYV</sequence>
<dbReference type="SUPFAM" id="SSF109604">
    <property type="entry name" value="HD-domain/PDEase-like"/>
    <property type="match status" value="1"/>
</dbReference>
<proteinExistence type="predicted"/>